<organism evidence="8 9">
    <name type="scientific">Lelliottia wanjuensis</name>
    <dbReference type="NCBI Taxonomy" id="3050585"/>
    <lineage>
        <taxon>Bacteria</taxon>
        <taxon>Pseudomonadati</taxon>
        <taxon>Pseudomonadota</taxon>
        <taxon>Gammaproteobacteria</taxon>
        <taxon>Enterobacterales</taxon>
        <taxon>Enterobacteriaceae</taxon>
        <taxon>Lelliottia</taxon>
    </lineage>
</organism>
<proteinExistence type="predicted"/>
<evidence type="ECO:0000256" key="2">
    <source>
        <dbReference type="ARBA" id="ARBA00022692"/>
    </source>
</evidence>
<dbReference type="Proteomes" id="UP001223214">
    <property type="component" value="Unassembled WGS sequence"/>
</dbReference>
<feature type="transmembrane region" description="Helical" evidence="5">
    <location>
        <begin position="439"/>
        <end position="459"/>
    </location>
</feature>
<feature type="transmembrane region" description="Helical" evidence="5">
    <location>
        <begin position="161"/>
        <end position="182"/>
    </location>
</feature>
<dbReference type="PANTHER" id="PTHR37422">
    <property type="entry name" value="TEICHURONIC ACID BIOSYNTHESIS PROTEIN TUAE"/>
    <property type="match status" value="1"/>
</dbReference>
<name>A0AAP4LCB0_9ENTR</name>
<reference evidence="8 9" key="1">
    <citation type="submission" date="2023-06" db="EMBL/GenBank/DDBJ databases">
        <title>Identification and characterization of antibiotic-resistant Gram-negative bacteria.</title>
        <authorList>
            <person name="Cho G.-S."/>
            <person name="Lee J."/>
            <person name="Tai E."/>
            <person name="Jeong S."/>
            <person name="Kim I."/>
            <person name="Kim B.-E."/>
            <person name="Jeong M.-I."/>
            <person name="Oh K.-K."/>
            <person name="Franz C.M.A.P."/>
        </authorList>
    </citation>
    <scope>NUCLEOTIDE SEQUENCE [LARGE SCALE GENOMIC DNA]</scope>
    <source>
        <strain evidence="8 9">V106_12</strain>
    </source>
</reference>
<comment type="caution">
    <text evidence="8">The sequence shown here is derived from an EMBL/GenBank/DDBJ whole genome shotgun (WGS) entry which is preliminary data.</text>
</comment>
<evidence type="ECO:0000313" key="8">
    <source>
        <dbReference type="EMBL" id="MDK9365417.1"/>
    </source>
</evidence>
<evidence type="ECO:0000313" key="9">
    <source>
        <dbReference type="Proteomes" id="UP001223214"/>
    </source>
</evidence>
<dbReference type="Pfam" id="PF11846">
    <property type="entry name" value="Wzy_C_2"/>
    <property type="match status" value="1"/>
</dbReference>
<feature type="transmembrane region" description="Helical" evidence="5">
    <location>
        <begin position="85"/>
        <end position="105"/>
    </location>
</feature>
<evidence type="ECO:0000259" key="7">
    <source>
        <dbReference type="Pfam" id="PF11846"/>
    </source>
</evidence>
<gene>
    <name evidence="8" type="ORF">QQF32_19655</name>
</gene>
<evidence type="ECO:0000259" key="6">
    <source>
        <dbReference type="Pfam" id="PF04932"/>
    </source>
</evidence>
<feature type="transmembrane region" description="Helical" evidence="5">
    <location>
        <begin position="212"/>
        <end position="227"/>
    </location>
</feature>
<dbReference type="GO" id="GO:0016020">
    <property type="term" value="C:membrane"/>
    <property type="evidence" value="ECO:0007669"/>
    <property type="project" value="UniProtKB-SubCell"/>
</dbReference>
<dbReference type="InterPro" id="IPR007016">
    <property type="entry name" value="O-antigen_ligase-rel_domated"/>
</dbReference>
<dbReference type="InterPro" id="IPR021797">
    <property type="entry name" value="Wzy_C_2"/>
</dbReference>
<evidence type="ECO:0000256" key="5">
    <source>
        <dbReference type="SAM" id="Phobius"/>
    </source>
</evidence>
<keyword evidence="2 5" id="KW-0812">Transmembrane</keyword>
<feature type="transmembrane region" description="Helical" evidence="5">
    <location>
        <begin position="62"/>
        <end position="79"/>
    </location>
</feature>
<sequence>MKKYEFVFFAISLCVVLVFPWPTLPGEGLTLTVNLFVWVWTSCCALFLLFKFRRSQLKSNQAVILLLAGALFMTLPAFWTDATYLYQACYRLAALWGMIVFAFLLMQRSFTGAGREAIYGVIVLLGLVQTLLAAWQILGAYSAVIYPGYDFVLANGRPWGSFLQVNLLASFLATGLLCAFWLAIRASKYASGWWLSAILIVAGLTITESRTGGLGATIGLIGLLISCRSKRVCFFITLAVLFGVLAGKGVLMLRPDQLKASAQVVSSGGKLSTVTDHRPLNTDERMEWNRQHSGAERRVMIAGSLIMIAQRPMLGFGLGSFESQFPLTLAIHGLRNPFTVTVAHPHNELLYVWSEGGILAFVGLLLCLLVLTRPFFSWRSASSAVLMLPLLMHMMTEYPFYLSAVHAVMLVILFCAAFQGDDKAFQPLPPVVDRGIKMGILIAGLAAVIFMSTGLQSALRIFQFEHGKFAHPELLTAVSNPWAQPDRLRFDRAISDLVQFNVRRDPALLQDFRQQADKWLSRHNDANLIATMVQVGVFLDESGKGFWNQRGCMSFPQDPRFTCNWKGGMTDE</sequence>
<evidence type="ECO:0000256" key="3">
    <source>
        <dbReference type="ARBA" id="ARBA00022989"/>
    </source>
</evidence>
<accession>A0AAP4LCB0</accession>
<dbReference type="Pfam" id="PF04932">
    <property type="entry name" value="Wzy_C"/>
    <property type="match status" value="1"/>
</dbReference>
<dbReference type="AlphaFoldDB" id="A0AAP4LCB0"/>
<feature type="transmembrane region" description="Helical" evidence="5">
    <location>
        <begin position="117"/>
        <end position="141"/>
    </location>
</feature>
<feature type="transmembrane region" description="Helical" evidence="5">
    <location>
        <begin position="398"/>
        <end position="419"/>
    </location>
</feature>
<keyword evidence="4 5" id="KW-0472">Membrane</keyword>
<evidence type="ECO:0000256" key="1">
    <source>
        <dbReference type="ARBA" id="ARBA00004141"/>
    </source>
</evidence>
<feature type="transmembrane region" description="Helical" evidence="5">
    <location>
        <begin position="234"/>
        <end position="253"/>
    </location>
</feature>
<keyword evidence="9" id="KW-1185">Reference proteome</keyword>
<comment type="subcellular location">
    <subcellularLocation>
        <location evidence="1">Membrane</location>
        <topology evidence="1">Multi-pass membrane protein</topology>
    </subcellularLocation>
</comment>
<evidence type="ECO:0000256" key="4">
    <source>
        <dbReference type="ARBA" id="ARBA00023136"/>
    </source>
</evidence>
<keyword evidence="3 5" id="KW-1133">Transmembrane helix</keyword>
<protein>
    <submittedName>
        <fullName evidence="8">Wzy polymerase domain-containing protein</fullName>
    </submittedName>
</protein>
<dbReference type="RefSeq" id="WP_285149601.1">
    <property type="nucleotide sequence ID" value="NZ_JASSOM010000073.1"/>
</dbReference>
<feature type="transmembrane region" description="Helical" evidence="5">
    <location>
        <begin position="35"/>
        <end position="50"/>
    </location>
</feature>
<dbReference type="PANTHER" id="PTHR37422:SF21">
    <property type="entry name" value="EXOQ-LIKE PROTEIN"/>
    <property type="match status" value="1"/>
</dbReference>
<feature type="domain" description="Virulence factor membrane-bound polymerase C-terminal" evidence="7">
    <location>
        <begin position="386"/>
        <end position="508"/>
    </location>
</feature>
<feature type="transmembrane region" description="Helical" evidence="5">
    <location>
        <begin position="358"/>
        <end position="378"/>
    </location>
</feature>
<feature type="transmembrane region" description="Helical" evidence="5">
    <location>
        <begin position="189"/>
        <end position="206"/>
    </location>
</feature>
<dbReference type="InterPro" id="IPR051533">
    <property type="entry name" value="WaaL-like"/>
</dbReference>
<dbReference type="EMBL" id="JASSOM010000073">
    <property type="protein sequence ID" value="MDK9365417.1"/>
    <property type="molecule type" value="Genomic_DNA"/>
</dbReference>
<feature type="domain" description="O-antigen ligase-related" evidence="6">
    <location>
        <begin position="196"/>
        <end position="364"/>
    </location>
</feature>